<dbReference type="InterPro" id="IPR035437">
    <property type="entry name" value="SNase_OB-fold_sf"/>
</dbReference>
<keyword evidence="4" id="KW-1185">Reference proteome</keyword>
<name>A0A0M6ZDC1_9HYPH</name>
<dbReference type="SUPFAM" id="SSF50199">
    <property type="entry name" value="Staphylococcal nuclease"/>
    <property type="match status" value="1"/>
</dbReference>
<dbReference type="GeneID" id="97670920"/>
<dbReference type="SMART" id="SM00318">
    <property type="entry name" value="SNc"/>
    <property type="match status" value="1"/>
</dbReference>
<accession>A0A0M6ZDC1</accession>
<dbReference type="Proteomes" id="UP000049983">
    <property type="component" value="Unassembled WGS sequence"/>
</dbReference>
<gene>
    <name evidence="3" type="ORF">LA5096_03582</name>
</gene>
<dbReference type="Gene3D" id="2.40.50.90">
    <property type="match status" value="1"/>
</dbReference>
<evidence type="ECO:0000259" key="2">
    <source>
        <dbReference type="SMART" id="SM00318"/>
    </source>
</evidence>
<dbReference type="InterPro" id="IPR016071">
    <property type="entry name" value="Staphylococal_nuclease_OB-fold"/>
</dbReference>
<evidence type="ECO:0000313" key="4">
    <source>
        <dbReference type="Proteomes" id="UP000049983"/>
    </source>
</evidence>
<proteinExistence type="predicted"/>
<reference evidence="4" key="1">
    <citation type="submission" date="2015-07" db="EMBL/GenBank/DDBJ databases">
        <authorList>
            <person name="Rodrigo-Torres Lidia"/>
            <person name="Arahal R.David."/>
        </authorList>
    </citation>
    <scope>NUCLEOTIDE SEQUENCE [LARGE SCALE GENOMIC DNA]</scope>
    <source>
        <strain evidence="4">CECT 5096</strain>
    </source>
</reference>
<dbReference type="AlphaFoldDB" id="A0A0M6ZDC1"/>
<dbReference type="EMBL" id="CXWC01000011">
    <property type="protein sequence ID" value="CTQ73244.1"/>
    <property type="molecule type" value="Genomic_DNA"/>
</dbReference>
<dbReference type="OrthoDB" id="9805504at2"/>
<feature type="region of interest" description="Disordered" evidence="1">
    <location>
        <begin position="277"/>
        <end position="301"/>
    </location>
</feature>
<dbReference type="STRING" id="311410.LA5095_00442"/>
<evidence type="ECO:0000256" key="1">
    <source>
        <dbReference type="SAM" id="MobiDB-lite"/>
    </source>
</evidence>
<feature type="domain" description="TNase-like" evidence="2">
    <location>
        <begin position="118"/>
        <end position="242"/>
    </location>
</feature>
<dbReference type="RefSeq" id="WP_055111530.1">
    <property type="nucleotide sequence ID" value="NZ_CXWA01000006.1"/>
</dbReference>
<evidence type="ECO:0000313" key="3">
    <source>
        <dbReference type="EMBL" id="CTQ73244.1"/>
    </source>
</evidence>
<organism evidence="3 4">
    <name type="scientific">Roseibium album</name>
    <dbReference type="NCBI Taxonomy" id="311410"/>
    <lineage>
        <taxon>Bacteria</taxon>
        <taxon>Pseudomonadati</taxon>
        <taxon>Pseudomonadota</taxon>
        <taxon>Alphaproteobacteria</taxon>
        <taxon>Hyphomicrobiales</taxon>
        <taxon>Stappiaceae</taxon>
        <taxon>Roseibium</taxon>
    </lineage>
</organism>
<protein>
    <recommendedName>
        <fullName evidence="2">TNase-like domain-containing protein</fullName>
    </recommendedName>
</protein>
<sequence length="301" mass="32999">MKLRPFLVPALLLTVSSGVVAWLLLAEPPEAPESQIAEALRPGLAETTDVISEPEIPTEGKLSSDDPVATAAPLPVDIRNVSPDGVSAPQVSGGLKRIEPSKRFQELVNPPVEPVPDGPLELIRVQVLDGGRIKSKKLVVTLAHIEPMKIDETCIAQQGGVWPCGTRARTFLRGLIRQFKITCEKIAETGPQEILATCKRGKIDLSTRLVRYGWADPAPGAPEGFQDFALLAKQRKLGKWQDQWQFATPDSRWDADPNAPLPGLEDLEPEIVEWSQRTESADPNQEFFGFEPDVAEDIPQQ</sequence>